<keyword evidence="1" id="KW-0460">Magnesium</keyword>
<comment type="cofactor">
    <cofactor evidence="1">
        <name>Mg(2+)</name>
        <dbReference type="ChEBI" id="CHEBI:18420"/>
    </cofactor>
    <text evidence="1">Binds 2 magnesium ions per subunit.</text>
</comment>
<feature type="binding site" evidence="1">
    <location>
        <position position="96"/>
    </location>
    <ligand>
        <name>Mg(2+)</name>
        <dbReference type="ChEBI" id="CHEBI:18420"/>
        <label>1</label>
    </ligand>
</feature>
<protein>
    <recommendedName>
        <fullName evidence="5">ADP-ribosylglycohydrolase</fullName>
    </recommendedName>
</protein>
<dbReference type="SUPFAM" id="SSF101478">
    <property type="entry name" value="ADP-ribosylglycohydrolase"/>
    <property type="match status" value="1"/>
</dbReference>
<evidence type="ECO:0000256" key="2">
    <source>
        <dbReference type="SAM" id="MobiDB-lite"/>
    </source>
</evidence>
<dbReference type="InterPro" id="IPR050792">
    <property type="entry name" value="ADP-ribosylglycohydrolase"/>
</dbReference>
<evidence type="ECO:0008006" key="5">
    <source>
        <dbReference type="Google" id="ProtNLM"/>
    </source>
</evidence>
<keyword evidence="1" id="KW-0479">Metal-binding</keyword>
<dbReference type="PANTHER" id="PTHR16222:SF28">
    <property type="entry name" value="ADP-RIBOSYLGLYCOHYDROLASE"/>
    <property type="match status" value="1"/>
</dbReference>
<reference evidence="3 4" key="1">
    <citation type="journal article" date="2017" name="G3 (Bethesda)">
        <title>First Draft Genome Sequence of the Pathogenic Fungus Lomentospora prolificans (Formerly Scedosporium prolificans).</title>
        <authorList>
            <person name="Luo R."/>
            <person name="Zimin A."/>
            <person name="Workman R."/>
            <person name="Fan Y."/>
            <person name="Pertea G."/>
            <person name="Grossman N."/>
            <person name="Wear M.P."/>
            <person name="Jia B."/>
            <person name="Miller H."/>
            <person name="Casadevall A."/>
            <person name="Timp W."/>
            <person name="Zhang S.X."/>
            <person name="Salzberg S.L."/>
        </authorList>
    </citation>
    <scope>NUCLEOTIDE SEQUENCE [LARGE SCALE GENOMIC DNA]</scope>
    <source>
        <strain evidence="3 4">JHH-5317</strain>
    </source>
</reference>
<dbReference type="EMBL" id="NLAX01000701">
    <property type="protein sequence ID" value="PKS07233.1"/>
    <property type="molecule type" value="Genomic_DNA"/>
</dbReference>
<organism evidence="3 4">
    <name type="scientific">Lomentospora prolificans</name>
    <dbReference type="NCBI Taxonomy" id="41688"/>
    <lineage>
        <taxon>Eukaryota</taxon>
        <taxon>Fungi</taxon>
        <taxon>Dikarya</taxon>
        <taxon>Ascomycota</taxon>
        <taxon>Pezizomycotina</taxon>
        <taxon>Sordariomycetes</taxon>
        <taxon>Hypocreomycetidae</taxon>
        <taxon>Microascales</taxon>
        <taxon>Microascaceae</taxon>
        <taxon>Lomentospora</taxon>
    </lineage>
</organism>
<dbReference type="InParanoid" id="A0A2N3N478"/>
<dbReference type="AlphaFoldDB" id="A0A2N3N478"/>
<dbReference type="GO" id="GO:0046872">
    <property type="term" value="F:metal ion binding"/>
    <property type="evidence" value="ECO:0007669"/>
    <property type="project" value="UniProtKB-KW"/>
</dbReference>
<evidence type="ECO:0000313" key="3">
    <source>
        <dbReference type="EMBL" id="PKS07233.1"/>
    </source>
</evidence>
<dbReference type="STRING" id="41688.A0A2N3N478"/>
<dbReference type="InterPro" id="IPR036705">
    <property type="entry name" value="Ribosyl_crysJ1_sf"/>
</dbReference>
<evidence type="ECO:0000256" key="1">
    <source>
        <dbReference type="PIRSR" id="PIRSR605502-1"/>
    </source>
</evidence>
<dbReference type="VEuPathDB" id="FungiDB:jhhlp_005835"/>
<comment type="caution">
    <text evidence="3">The sequence shown here is derived from an EMBL/GenBank/DDBJ whole genome shotgun (WGS) entry which is preliminary data.</text>
</comment>
<dbReference type="Gene3D" id="1.10.4080.10">
    <property type="entry name" value="ADP-ribosylation/Crystallin J1"/>
    <property type="match status" value="1"/>
</dbReference>
<sequence>MTATTATAGRSLPPGLKLSTAAAAELILSTIHDRIIGTIIGSALGDAIGLYTEFLSAQASRESYPTRRFVLSPAEQATPFRRDYHRSPHQPGNWTDDTDHATLILLSFLHNDGQLDPKDFAARLSVWVSNGLRALDTLPLGLGRTVGSIVGRKAFTEDPEGTAYDVWVKGGKDIAPNGSLMRTHPLGVMCIPKPQIETFETAAQFSVITHVDPRCVVSCAIGTDLIRGLALGEYTAESHIDSVIDAALAWYPTWAASHNEELNRKVEPPLDLDEFNRHARAKSLEELELDDSRKMGYVYKCLGSGIWCLRVAMRATASPSASLQTQASVFEGLITDLIMLGGDADTNACFAGALLGSFLGYKLLPIQWREGLNHGEWLMGKAEGLSWTLGIGAGRYSGNEDKDTAIDGGRGLLTQAQMEERFMRLQGRVAQEEQEYRKKKEAEEKRAKSLFAKFQRSK</sequence>
<feature type="binding site" evidence="1">
    <location>
        <position position="346"/>
    </location>
    <ligand>
        <name>Mg(2+)</name>
        <dbReference type="ChEBI" id="CHEBI:18420"/>
        <label>1</label>
    </ligand>
</feature>
<dbReference type="Proteomes" id="UP000233524">
    <property type="component" value="Unassembled WGS sequence"/>
</dbReference>
<name>A0A2N3N478_9PEZI</name>
<feature type="binding site" evidence="1">
    <location>
        <position position="345"/>
    </location>
    <ligand>
        <name>Mg(2+)</name>
        <dbReference type="ChEBI" id="CHEBI:18420"/>
        <label>1</label>
    </ligand>
</feature>
<feature type="region of interest" description="Disordered" evidence="2">
    <location>
        <begin position="433"/>
        <end position="458"/>
    </location>
</feature>
<feature type="binding site" evidence="1">
    <location>
        <position position="97"/>
    </location>
    <ligand>
        <name>Mg(2+)</name>
        <dbReference type="ChEBI" id="CHEBI:18420"/>
        <label>1</label>
    </ligand>
</feature>
<dbReference type="OrthoDB" id="2021138at2759"/>
<dbReference type="PANTHER" id="PTHR16222">
    <property type="entry name" value="ADP-RIBOSYLGLYCOHYDROLASE"/>
    <property type="match status" value="1"/>
</dbReference>
<feature type="compositionally biased region" description="Basic and acidic residues" evidence="2">
    <location>
        <begin position="433"/>
        <end position="447"/>
    </location>
</feature>
<dbReference type="Pfam" id="PF03747">
    <property type="entry name" value="ADP_ribosyl_GH"/>
    <property type="match status" value="1"/>
</dbReference>
<dbReference type="InterPro" id="IPR005502">
    <property type="entry name" value="Ribosyl_crysJ1"/>
</dbReference>
<accession>A0A2N3N478</accession>
<feature type="binding site" evidence="1">
    <location>
        <position position="95"/>
    </location>
    <ligand>
        <name>Mg(2+)</name>
        <dbReference type="ChEBI" id="CHEBI:18420"/>
        <label>1</label>
    </ligand>
</feature>
<gene>
    <name evidence="3" type="ORF">jhhlp_005835</name>
</gene>
<keyword evidence="4" id="KW-1185">Reference proteome</keyword>
<proteinExistence type="predicted"/>
<feature type="binding site" evidence="1">
    <location>
        <position position="343"/>
    </location>
    <ligand>
        <name>Mg(2+)</name>
        <dbReference type="ChEBI" id="CHEBI:18420"/>
        <label>1</label>
    </ligand>
</feature>
<evidence type="ECO:0000313" key="4">
    <source>
        <dbReference type="Proteomes" id="UP000233524"/>
    </source>
</evidence>